<name>A0ABW6S6E2_9NOCA</name>
<evidence type="ECO:0000256" key="1">
    <source>
        <dbReference type="ARBA" id="ARBA00006068"/>
    </source>
</evidence>
<dbReference type="EMBL" id="JBIAQY010000008">
    <property type="protein sequence ID" value="MFF3570756.1"/>
    <property type="molecule type" value="Genomic_DNA"/>
</dbReference>
<sequence length="612" mass="64210">MSSEGGHRRKEPDGPSTERLPHGTQPRLSRVAKARASRADRARTAPPARESRSQARESELRASQSDESKTEAAQPDPDAATTLLRPRRHTRRPVRRQRTPKAVVAGRTLIALVSVLVLVGTGAAWRIYDHAVKGVITSNAISDGPKSVGQDQNILLMGLDSRKDEHGNPLPQAMYNALHAGDNDNGGMNSNVLMLIHIPGDGSKSTAISIPRDDYVTLDPAACDGDLCKGKIKEAYGRTYGAVLGKQAQGDPDAETKARDAGRKAELKTVSKFLGDVPIDHFVEITMAAFFEIAEQVQPITVCLNENTHDTFSGARFVKGQQQINASQAMAFVRQRRDPDESLNFTDMDRTRRQQAFVVSLVAKLKTSGTLSSPTTLMGLLKVAQQNMAVDSGLDLGKFAGQASSLMSGGLTLYTLPVKDFKVIDGEDTSIVDLDLIHSYVKNLLYPPKPGAASTSASASPATTNIPSATGVTANVVNSSGKNGLGGNLEKALAGRGFTQGVASTGYTRSASTLLYGSGAEQAATALAGQLGLTATKSSAISAQSIQLTVGTELAGSSSITSMAGTSSDDSSETPTSTTPPPPPVSATNVGTNSPAPTDMSSMKGSGIPCVK</sequence>
<evidence type="ECO:0000259" key="4">
    <source>
        <dbReference type="Pfam" id="PF03816"/>
    </source>
</evidence>
<comment type="caution">
    <text evidence="6">The sequence shown here is derived from an EMBL/GenBank/DDBJ whole genome shotgun (WGS) entry which is preliminary data.</text>
</comment>
<feature type="region of interest" description="Disordered" evidence="2">
    <location>
        <begin position="1"/>
        <end position="101"/>
    </location>
</feature>
<feature type="compositionally biased region" description="Basic and acidic residues" evidence="2">
    <location>
        <begin position="37"/>
        <end position="70"/>
    </location>
</feature>
<evidence type="ECO:0000313" key="6">
    <source>
        <dbReference type="EMBL" id="MFF3570756.1"/>
    </source>
</evidence>
<dbReference type="Gene3D" id="3.40.630.190">
    <property type="entry name" value="LCP protein"/>
    <property type="match status" value="1"/>
</dbReference>
<reference evidence="6 7" key="1">
    <citation type="submission" date="2024-10" db="EMBL/GenBank/DDBJ databases">
        <title>The Natural Products Discovery Center: Release of the First 8490 Sequenced Strains for Exploring Actinobacteria Biosynthetic Diversity.</title>
        <authorList>
            <person name="Kalkreuter E."/>
            <person name="Kautsar S.A."/>
            <person name="Yang D."/>
            <person name="Bader C.D."/>
            <person name="Teijaro C.N."/>
            <person name="Fluegel L."/>
            <person name="Davis C.M."/>
            <person name="Simpson J.R."/>
            <person name="Lauterbach L."/>
            <person name="Steele A.D."/>
            <person name="Gui C."/>
            <person name="Meng S."/>
            <person name="Li G."/>
            <person name="Viehrig K."/>
            <person name="Ye F."/>
            <person name="Su P."/>
            <person name="Kiefer A.F."/>
            <person name="Nichols A."/>
            <person name="Cepeda A.J."/>
            <person name="Yan W."/>
            <person name="Fan B."/>
            <person name="Jiang Y."/>
            <person name="Adhikari A."/>
            <person name="Zheng C.-J."/>
            <person name="Schuster L."/>
            <person name="Cowan T.M."/>
            <person name="Smanski M.J."/>
            <person name="Chevrette M.G."/>
            <person name="De Carvalho L.P.S."/>
            <person name="Shen B."/>
        </authorList>
    </citation>
    <scope>NUCLEOTIDE SEQUENCE [LARGE SCALE GENOMIC DNA]</scope>
    <source>
        <strain evidence="6 7">NPDC002593</strain>
    </source>
</reference>
<evidence type="ECO:0000259" key="5">
    <source>
        <dbReference type="Pfam" id="PF13399"/>
    </source>
</evidence>
<dbReference type="PANTHER" id="PTHR33392">
    <property type="entry name" value="POLYISOPRENYL-TEICHOIC ACID--PEPTIDOGLYCAN TEICHOIC ACID TRANSFERASE TAGU"/>
    <property type="match status" value="1"/>
</dbReference>
<dbReference type="InterPro" id="IPR027381">
    <property type="entry name" value="LytR/CpsA/Psr_C"/>
</dbReference>
<proteinExistence type="inferred from homology"/>
<organism evidence="6 7">
    <name type="scientific">Nocardia jiangxiensis</name>
    <dbReference type="NCBI Taxonomy" id="282685"/>
    <lineage>
        <taxon>Bacteria</taxon>
        <taxon>Bacillati</taxon>
        <taxon>Actinomycetota</taxon>
        <taxon>Actinomycetes</taxon>
        <taxon>Mycobacteriales</taxon>
        <taxon>Nocardiaceae</taxon>
        <taxon>Nocardia</taxon>
    </lineage>
</organism>
<feature type="transmembrane region" description="Helical" evidence="3">
    <location>
        <begin position="104"/>
        <end position="128"/>
    </location>
</feature>
<evidence type="ECO:0000256" key="2">
    <source>
        <dbReference type="SAM" id="MobiDB-lite"/>
    </source>
</evidence>
<dbReference type="NCBIfam" id="TIGR00350">
    <property type="entry name" value="lytR_cpsA_psr"/>
    <property type="match status" value="1"/>
</dbReference>
<feature type="region of interest" description="Disordered" evidence="2">
    <location>
        <begin position="559"/>
        <end position="612"/>
    </location>
</feature>
<dbReference type="Gene3D" id="3.30.70.2390">
    <property type="match status" value="1"/>
</dbReference>
<dbReference type="InterPro" id="IPR050922">
    <property type="entry name" value="LytR/CpsA/Psr_CW_biosynth"/>
</dbReference>
<dbReference type="Proteomes" id="UP001601992">
    <property type="component" value="Unassembled WGS sequence"/>
</dbReference>
<keyword evidence="3" id="KW-0812">Transmembrane</keyword>
<feature type="domain" description="LytR/CpsA/Psr regulator C-terminal" evidence="5">
    <location>
        <begin position="472"/>
        <end position="552"/>
    </location>
</feature>
<feature type="domain" description="Cell envelope-related transcriptional attenuator" evidence="4">
    <location>
        <begin position="189"/>
        <end position="366"/>
    </location>
</feature>
<gene>
    <name evidence="6" type="ORF">ACFYXQ_23515</name>
</gene>
<dbReference type="PANTHER" id="PTHR33392:SF6">
    <property type="entry name" value="POLYISOPRENYL-TEICHOIC ACID--PEPTIDOGLYCAN TEICHOIC ACID TRANSFERASE TAGU"/>
    <property type="match status" value="1"/>
</dbReference>
<dbReference type="InterPro" id="IPR004474">
    <property type="entry name" value="LytR_CpsA_psr"/>
</dbReference>
<keyword evidence="7" id="KW-1185">Reference proteome</keyword>
<feature type="compositionally biased region" description="Basic residues" evidence="2">
    <location>
        <begin position="85"/>
        <end position="99"/>
    </location>
</feature>
<dbReference type="RefSeq" id="WP_387404948.1">
    <property type="nucleotide sequence ID" value="NZ_JBIAQY010000008.1"/>
</dbReference>
<protein>
    <submittedName>
        <fullName evidence="6">LCP family protein</fullName>
    </submittedName>
</protein>
<dbReference type="Pfam" id="PF13399">
    <property type="entry name" value="LytR_C"/>
    <property type="match status" value="1"/>
</dbReference>
<dbReference type="Pfam" id="PF03816">
    <property type="entry name" value="LytR_cpsA_psr"/>
    <property type="match status" value="1"/>
</dbReference>
<feature type="compositionally biased region" description="Low complexity" evidence="2">
    <location>
        <begin position="559"/>
        <end position="577"/>
    </location>
</feature>
<evidence type="ECO:0000313" key="7">
    <source>
        <dbReference type="Proteomes" id="UP001601992"/>
    </source>
</evidence>
<accession>A0ABW6S6E2</accession>
<keyword evidence="3" id="KW-1133">Transmembrane helix</keyword>
<evidence type="ECO:0000256" key="3">
    <source>
        <dbReference type="SAM" id="Phobius"/>
    </source>
</evidence>
<feature type="compositionally biased region" description="Polar residues" evidence="2">
    <location>
        <begin position="589"/>
        <end position="604"/>
    </location>
</feature>
<keyword evidence="3" id="KW-0472">Membrane</keyword>
<comment type="similarity">
    <text evidence="1">Belongs to the LytR/CpsA/Psr (LCP) family.</text>
</comment>